<protein>
    <submittedName>
        <fullName evidence="1">Uncharacterized protein</fullName>
    </submittedName>
</protein>
<dbReference type="EMBL" id="GBRH01267316">
    <property type="protein sequence ID" value="JAD30579.1"/>
    <property type="molecule type" value="Transcribed_RNA"/>
</dbReference>
<evidence type="ECO:0000313" key="1">
    <source>
        <dbReference type="EMBL" id="JAD30579.1"/>
    </source>
</evidence>
<sequence>MTDENTIFCTLFSRNLKPYIRPGIYVYNQKLISPPKWMST</sequence>
<proteinExistence type="predicted"/>
<name>A0A0A8YU33_ARUDO</name>
<reference evidence="1" key="2">
    <citation type="journal article" date="2015" name="Data Brief">
        <title>Shoot transcriptome of the giant reed, Arundo donax.</title>
        <authorList>
            <person name="Barrero R.A."/>
            <person name="Guerrero F.D."/>
            <person name="Moolhuijzen P."/>
            <person name="Goolsby J.A."/>
            <person name="Tidwell J."/>
            <person name="Bellgard S.E."/>
            <person name="Bellgard M.I."/>
        </authorList>
    </citation>
    <scope>NUCLEOTIDE SEQUENCE</scope>
    <source>
        <tissue evidence="1">Shoot tissue taken approximately 20 cm above the soil surface</tissue>
    </source>
</reference>
<organism evidence="1">
    <name type="scientific">Arundo donax</name>
    <name type="common">Giant reed</name>
    <name type="synonym">Donax arundinaceus</name>
    <dbReference type="NCBI Taxonomy" id="35708"/>
    <lineage>
        <taxon>Eukaryota</taxon>
        <taxon>Viridiplantae</taxon>
        <taxon>Streptophyta</taxon>
        <taxon>Embryophyta</taxon>
        <taxon>Tracheophyta</taxon>
        <taxon>Spermatophyta</taxon>
        <taxon>Magnoliopsida</taxon>
        <taxon>Liliopsida</taxon>
        <taxon>Poales</taxon>
        <taxon>Poaceae</taxon>
        <taxon>PACMAD clade</taxon>
        <taxon>Arundinoideae</taxon>
        <taxon>Arundineae</taxon>
        <taxon>Arundo</taxon>
    </lineage>
</organism>
<reference evidence="1" key="1">
    <citation type="submission" date="2014-09" db="EMBL/GenBank/DDBJ databases">
        <authorList>
            <person name="Magalhaes I.L.F."/>
            <person name="Oliveira U."/>
            <person name="Santos F.R."/>
            <person name="Vidigal T.H.D.A."/>
            <person name="Brescovit A.D."/>
            <person name="Santos A.J."/>
        </authorList>
    </citation>
    <scope>NUCLEOTIDE SEQUENCE</scope>
    <source>
        <tissue evidence="1">Shoot tissue taken approximately 20 cm above the soil surface</tissue>
    </source>
</reference>
<dbReference type="AlphaFoldDB" id="A0A0A8YU33"/>
<accession>A0A0A8YU33</accession>